<comment type="caution">
    <text evidence="7">The sequence shown here is derived from an EMBL/GenBank/DDBJ whole genome shotgun (WGS) entry which is preliminary data.</text>
</comment>
<dbReference type="InterPro" id="IPR050546">
    <property type="entry name" value="Glycosyl_Hydrlase_16"/>
</dbReference>
<protein>
    <submittedName>
        <fullName evidence="7">4764_t:CDS:1</fullName>
    </submittedName>
</protein>
<feature type="transmembrane region" description="Helical" evidence="4">
    <location>
        <begin position="372"/>
        <end position="400"/>
    </location>
</feature>
<dbReference type="InterPro" id="IPR013320">
    <property type="entry name" value="ConA-like_dom_sf"/>
</dbReference>
<dbReference type="PROSITE" id="PS51762">
    <property type="entry name" value="GH16_2"/>
    <property type="match status" value="1"/>
</dbReference>
<feature type="domain" description="GH16" evidence="6">
    <location>
        <begin position="65"/>
        <end position="284"/>
    </location>
</feature>
<dbReference type="Gene3D" id="2.60.120.200">
    <property type="match status" value="1"/>
</dbReference>
<evidence type="ECO:0000313" key="7">
    <source>
        <dbReference type="EMBL" id="CAG8480206.1"/>
    </source>
</evidence>
<evidence type="ECO:0000259" key="6">
    <source>
        <dbReference type="PROSITE" id="PS51762"/>
    </source>
</evidence>
<dbReference type="GO" id="GO:0016757">
    <property type="term" value="F:glycosyltransferase activity"/>
    <property type="evidence" value="ECO:0007669"/>
    <property type="project" value="TreeGrafter"/>
</dbReference>
<dbReference type="SUPFAM" id="SSF49899">
    <property type="entry name" value="Concanavalin A-like lectins/glucanases"/>
    <property type="match status" value="1"/>
</dbReference>
<dbReference type="Pfam" id="PF00722">
    <property type="entry name" value="Glyco_hydro_16"/>
    <property type="match status" value="1"/>
</dbReference>
<dbReference type="Proteomes" id="UP000789739">
    <property type="component" value="Unassembled WGS sequence"/>
</dbReference>
<dbReference type="PANTHER" id="PTHR10963:SF22">
    <property type="entry name" value="GLYCOSIDASE CRH2-RELATED"/>
    <property type="match status" value="1"/>
</dbReference>
<evidence type="ECO:0000256" key="2">
    <source>
        <dbReference type="ARBA" id="ARBA00022801"/>
    </source>
</evidence>
<sequence length="401" mass="43435">MGYFGNKISRIGLLILVLCLLQVNAQIQCSDKSPCPESAPCCSEFGYCGTDRFCLGGCNPFLSFKPTSCAPNPICISNLYTFDKPERLQPTSSYTGGTDVDFTYEGQPLFTGGNLIMSLAKGTQGTRVSTTRYLYYGRVLAKIKAARSVGIVTAFITMSNIKDEIDWEFLGYDLQTGQSNYFYRGYIDYTKGVKEPVGGNIYTDFHEYGIDWSQDQLSWLIDGKIVRTVKKSDTYNKTTGNYDYPQSPSRIQLSIWDAGDGPEGTKNWAGGATNWNAPDIQSPGYFYAQVQSVVVECYGVQGAGNIKVDPSWGSVDSSVNSYVYDANGNVTITKSDVTKVNITTPPSQGLPQSPDQNPNTIPNITGQYVADAIAAAAIGSPAVVSTSIAVFAAIALGIFVL</sequence>
<accession>A0A9N8WE40</accession>
<evidence type="ECO:0000256" key="5">
    <source>
        <dbReference type="SAM" id="SignalP"/>
    </source>
</evidence>
<keyword evidence="2" id="KW-0378">Hydrolase</keyword>
<dbReference type="GO" id="GO:0009277">
    <property type="term" value="C:fungal-type cell wall"/>
    <property type="evidence" value="ECO:0007669"/>
    <property type="project" value="TreeGrafter"/>
</dbReference>
<feature type="chain" id="PRO_5040267415" evidence="5">
    <location>
        <begin position="26"/>
        <end position="401"/>
    </location>
</feature>
<keyword evidence="4" id="KW-1133">Transmembrane helix</keyword>
<evidence type="ECO:0000256" key="4">
    <source>
        <dbReference type="SAM" id="Phobius"/>
    </source>
</evidence>
<organism evidence="7 8">
    <name type="scientific">Paraglomus brasilianum</name>
    <dbReference type="NCBI Taxonomy" id="144538"/>
    <lineage>
        <taxon>Eukaryota</taxon>
        <taxon>Fungi</taxon>
        <taxon>Fungi incertae sedis</taxon>
        <taxon>Mucoromycota</taxon>
        <taxon>Glomeromycotina</taxon>
        <taxon>Glomeromycetes</taxon>
        <taxon>Paraglomerales</taxon>
        <taxon>Paraglomeraceae</taxon>
        <taxon>Paraglomus</taxon>
    </lineage>
</organism>
<dbReference type="OrthoDB" id="4781at2759"/>
<dbReference type="AlphaFoldDB" id="A0A9N8WE40"/>
<dbReference type="GO" id="GO:0004553">
    <property type="term" value="F:hydrolase activity, hydrolyzing O-glycosyl compounds"/>
    <property type="evidence" value="ECO:0007669"/>
    <property type="project" value="InterPro"/>
</dbReference>
<keyword evidence="3" id="KW-0326">Glycosidase</keyword>
<gene>
    <name evidence="7" type="ORF">PBRASI_LOCUS1536</name>
</gene>
<reference evidence="7" key="1">
    <citation type="submission" date="2021-06" db="EMBL/GenBank/DDBJ databases">
        <authorList>
            <person name="Kallberg Y."/>
            <person name="Tangrot J."/>
            <person name="Rosling A."/>
        </authorList>
    </citation>
    <scope>NUCLEOTIDE SEQUENCE</scope>
    <source>
        <strain evidence="7">BR232B</strain>
    </source>
</reference>
<proteinExistence type="predicted"/>
<keyword evidence="4" id="KW-0472">Membrane</keyword>
<dbReference type="InterPro" id="IPR000757">
    <property type="entry name" value="Beta-glucanase-like"/>
</dbReference>
<dbReference type="EMBL" id="CAJVPI010000101">
    <property type="protein sequence ID" value="CAG8480206.1"/>
    <property type="molecule type" value="Genomic_DNA"/>
</dbReference>
<dbReference type="PANTHER" id="PTHR10963">
    <property type="entry name" value="GLYCOSYL HYDROLASE-RELATED"/>
    <property type="match status" value="1"/>
</dbReference>
<dbReference type="GO" id="GO:0005975">
    <property type="term" value="P:carbohydrate metabolic process"/>
    <property type="evidence" value="ECO:0007669"/>
    <property type="project" value="InterPro"/>
</dbReference>
<evidence type="ECO:0000256" key="3">
    <source>
        <dbReference type="ARBA" id="ARBA00023295"/>
    </source>
</evidence>
<evidence type="ECO:0000313" key="8">
    <source>
        <dbReference type="Proteomes" id="UP000789739"/>
    </source>
</evidence>
<keyword evidence="1 5" id="KW-0732">Signal</keyword>
<feature type="signal peptide" evidence="5">
    <location>
        <begin position="1"/>
        <end position="25"/>
    </location>
</feature>
<keyword evidence="8" id="KW-1185">Reference proteome</keyword>
<keyword evidence="4" id="KW-0812">Transmembrane</keyword>
<name>A0A9N8WE40_9GLOM</name>
<evidence type="ECO:0000256" key="1">
    <source>
        <dbReference type="ARBA" id="ARBA00022729"/>
    </source>
</evidence>
<dbReference type="GO" id="GO:0031505">
    <property type="term" value="P:fungal-type cell wall organization"/>
    <property type="evidence" value="ECO:0007669"/>
    <property type="project" value="TreeGrafter"/>
</dbReference>